<comment type="caution">
    <text evidence="3">The sequence shown here is derived from an EMBL/GenBank/DDBJ whole genome shotgun (WGS) entry which is preliminary data.</text>
</comment>
<feature type="transmembrane region" description="Helical" evidence="2">
    <location>
        <begin position="694"/>
        <end position="714"/>
    </location>
</feature>
<dbReference type="EMBL" id="CAUYUJ010015300">
    <property type="protein sequence ID" value="CAK0852177.1"/>
    <property type="molecule type" value="Genomic_DNA"/>
</dbReference>
<evidence type="ECO:0000256" key="2">
    <source>
        <dbReference type="SAM" id="Phobius"/>
    </source>
</evidence>
<proteinExistence type="predicted"/>
<keyword evidence="2" id="KW-0472">Membrane</keyword>
<keyword evidence="2" id="KW-1133">Transmembrane helix</keyword>
<feature type="region of interest" description="Disordered" evidence="1">
    <location>
        <begin position="458"/>
        <end position="483"/>
    </location>
</feature>
<keyword evidence="2" id="KW-0812">Transmembrane</keyword>
<name>A0ABN9U278_9DINO</name>
<dbReference type="InterPro" id="IPR035437">
    <property type="entry name" value="SNase_OB-fold_sf"/>
</dbReference>
<keyword evidence="4" id="KW-1185">Reference proteome</keyword>
<gene>
    <name evidence="3" type="ORF">PCOR1329_LOCUS44120</name>
</gene>
<accession>A0ABN9U278</accession>
<protein>
    <recommendedName>
        <fullName evidence="5">Reverse transcriptase domain-containing protein</fullName>
    </recommendedName>
</protein>
<evidence type="ECO:0000313" key="3">
    <source>
        <dbReference type="EMBL" id="CAK0852177.1"/>
    </source>
</evidence>
<sequence length="1507" mass="162877">MADIGSRQKQADKTISHMAEHITALQKALKVANKQPVRETFTGRDLDRAVDLTIIKVHADGLATLDRATEALAKWITECGIDKSLFQIQGQDTSRYFTIQFTGLPGPASRRVLKVLGSLRNRDGSWTRIRAPAIAGSGPVELRVGPDKSPKQIKTDIVGMRIRQVLERAFPHRAWRVDRAKGWVSAKWVLALSFKVHPGHRALGPALGIGVARAWSRPRLLPVSGFDKNAEGLQAEIEALFPGRALRTMAQADDPKMKFYNIHNYEINAAAIRCISTMILSDQHLATAAVGELKLTELSRRRVCNRAAALIAFAMRDLEAEKNQPITQYIIKSLIFKQIAGEAFSQTDLDKLGERRGLAAVAAESAPAAPAPAVGPATQGAPGASNDQIKLAGPVKFEEWASNLIRMGADHCHAAIDLARQRSRLPPAQARAQSRASRRKIQLWGPLSERFVVTSVKTSAGTATGPTERLQKPMEHGSSSIPPGMDGPPCIAWPAQEKFAGTLWHAMCWMLCGGLFPDEANSTVPAFLPAGKDAGDAERIGCHRDPSKVEVPGLRCTSLKTIGDTMIAAMATVAADVVPASQRGFTRRCNFGYNILELHVESRIASAAPDAMAKLPVLASLDIARAFPSFARQFIHLALKPRCIPLFYIGFGIVQGCGWSDALYAMGIACLFFDLDKKLELRGRGLCRARADDLGLALAVVVHLSHLAGVMFLMEDIAGLAVKPAKCRIIRLAGPVDDELVFNLRNALIAIVPLIQEVNICDRPTDLGPLLGPGATQSLLYAKAFHKFRWRTEMHSASDAPSMGFAPLFNSRPPPVLSYLAQCALLLHELFKSGNWVNASVLRFPNGAFRVKVWPRLRDWGAHAPRSMQVAMIAAIARAATSTFIEFPEIRERLHRGLDHYADDQALLGASRAAMCMSPPRWKMPPFVEMPRQIVSAATNHRDCLPTLPAPAFEVIARVKDAMKKLPPSWAAAWSRLIYACGRKACIFQRAECADSLRRCLTCAPLAAADRGCDPRFCPDRGACDYFPTSYFRAATMRRLGALTAPPGATCRMPRKVGSGYGEDVCGQRLDPTLKHPQLCNHGPARMRPHRALAAALARLLQGCRAEVDVERTVPKLVRITETGAVVEAVLDLVVTFPGTVKPLYIDVSIRCPHASRYRTAATSVGEAARAADTDTRARYGAEVLTVAFETYGRLGAGTHRALEHLATQAGACMRDQWAAPRLVPTWRAALERVVHFAAADIDLLALGCTPTAAELPSAAAAPAVVLLAGALPRARRRPGRAAAAGRGARRAAAARAPAEDGPRRRAVGALLGAWWAAGRAGPAAASPALASLQADEIDYVVDGDTVKLKSGTRLPAVGVNTPETVAPKQKAGAPPDCYGPEASSLTKSLLPKGTKVRLESDAEPVDRFGRSPSAVRLPRAGRAVHQRRAGAARPEGQISYRQFGLSVDARGQARPWAQRHAEPPAVPWALLGQKWVIQRGEMSDGARAILSTTSRVYGMRLIPAAS</sequence>
<evidence type="ECO:0000256" key="1">
    <source>
        <dbReference type="SAM" id="MobiDB-lite"/>
    </source>
</evidence>
<feature type="region of interest" description="Disordered" evidence="1">
    <location>
        <begin position="1279"/>
        <end position="1301"/>
    </location>
</feature>
<feature type="compositionally biased region" description="Low complexity" evidence="1">
    <location>
        <begin position="1281"/>
        <end position="1297"/>
    </location>
</feature>
<dbReference type="SUPFAM" id="SSF50199">
    <property type="entry name" value="Staphylococcal nuclease"/>
    <property type="match status" value="1"/>
</dbReference>
<organism evidence="3 4">
    <name type="scientific">Prorocentrum cordatum</name>
    <dbReference type="NCBI Taxonomy" id="2364126"/>
    <lineage>
        <taxon>Eukaryota</taxon>
        <taxon>Sar</taxon>
        <taxon>Alveolata</taxon>
        <taxon>Dinophyceae</taxon>
        <taxon>Prorocentrales</taxon>
        <taxon>Prorocentraceae</taxon>
        <taxon>Prorocentrum</taxon>
    </lineage>
</organism>
<dbReference type="Proteomes" id="UP001189429">
    <property type="component" value="Unassembled WGS sequence"/>
</dbReference>
<evidence type="ECO:0000313" key="4">
    <source>
        <dbReference type="Proteomes" id="UP001189429"/>
    </source>
</evidence>
<feature type="transmembrane region" description="Helical" evidence="2">
    <location>
        <begin position="646"/>
        <end position="673"/>
    </location>
</feature>
<evidence type="ECO:0008006" key="5">
    <source>
        <dbReference type="Google" id="ProtNLM"/>
    </source>
</evidence>
<reference evidence="3" key="1">
    <citation type="submission" date="2023-10" db="EMBL/GenBank/DDBJ databases">
        <authorList>
            <person name="Chen Y."/>
            <person name="Shah S."/>
            <person name="Dougan E. K."/>
            <person name="Thang M."/>
            <person name="Chan C."/>
        </authorList>
    </citation>
    <scope>NUCLEOTIDE SEQUENCE [LARGE SCALE GENOMIC DNA]</scope>
</reference>
<dbReference type="Gene3D" id="2.40.50.90">
    <property type="match status" value="1"/>
</dbReference>